<dbReference type="PANTHER" id="PTHR12521:SF0">
    <property type="entry name" value="ADP-RIBOSE GLYCOHYDROLASE OARD1"/>
    <property type="match status" value="1"/>
</dbReference>
<reference evidence="4 5" key="1">
    <citation type="journal article" date="2007" name="Nat. Biotechnol.">
        <title>Complete genome sequence of the myxobacterium Sorangium cellulosum.</title>
        <authorList>
            <person name="Schneiker S."/>
            <person name="Perlova O."/>
            <person name="Kaiser O."/>
            <person name="Gerth K."/>
            <person name="Alici A."/>
            <person name="Altmeyer M.O."/>
            <person name="Bartels D."/>
            <person name="Bekel T."/>
            <person name="Beyer S."/>
            <person name="Bode E."/>
            <person name="Bode H.B."/>
            <person name="Bolten C.J."/>
            <person name="Choudhuri J.V."/>
            <person name="Doss S."/>
            <person name="Elnakady Y.A."/>
            <person name="Frank B."/>
            <person name="Gaigalat L."/>
            <person name="Goesmann A."/>
            <person name="Groeger C."/>
            <person name="Gross F."/>
            <person name="Jelsbak L."/>
            <person name="Jelsbak L."/>
            <person name="Kalinowski J."/>
            <person name="Kegler C."/>
            <person name="Knauber T."/>
            <person name="Konietzny S."/>
            <person name="Kopp M."/>
            <person name="Krause L."/>
            <person name="Krug D."/>
            <person name="Linke B."/>
            <person name="Mahmud T."/>
            <person name="Martinez-Arias R."/>
            <person name="McHardy A.C."/>
            <person name="Merai M."/>
            <person name="Meyer F."/>
            <person name="Mormann S."/>
            <person name="Munoz-Dorado J."/>
            <person name="Perez J."/>
            <person name="Pradella S."/>
            <person name="Rachid S."/>
            <person name="Raddatz G."/>
            <person name="Rosenau F."/>
            <person name="Rueckert C."/>
            <person name="Sasse F."/>
            <person name="Scharfe M."/>
            <person name="Schuster S.C."/>
            <person name="Suen G."/>
            <person name="Treuner-Lange A."/>
            <person name="Velicer G.J."/>
            <person name="Vorholter F.-J."/>
            <person name="Weissman K.J."/>
            <person name="Welch R.D."/>
            <person name="Wenzel S.C."/>
            <person name="Whitworth D.E."/>
            <person name="Wilhelm S."/>
            <person name="Wittmann C."/>
            <person name="Bloecker H."/>
            <person name="Puehler A."/>
            <person name="Mueller R."/>
        </authorList>
    </citation>
    <scope>NUCLEOTIDE SEQUENCE [LARGE SCALE GENOMIC DNA]</scope>
    <source>
        <strain evidence="5">So ce56</strain>
    </source>
</reference>
<dbReference type="GO" id="GO:0140291">
    <property type="term" value="P:peptidyl-glutamate ADP-deribosylation"/>
    <property type="evidence" value="ECO:0007669"/>
    <property type="project" value="TreeGrafter"/>
</dbReference>
<name>A9GTN3_SORC5</name>
<evidence type="ECO:0000313" key="4">
    <source>
        <dbReference type="EMBL" id="CAN96968.1"/>
    </source>
</evidence>
<protein>
    <recommendedName>
        <fullName evidence="3">Macro domain-containing protein</fullName>
    </recommendedName>
</protein>
<dbReference type="Gene3D" id="3.40.220.10">
    <property type="entry name" value="Leucine Aminopeptidase, subunit E, domain 1"/>
    <property type="match status" value="1"/>
</dbReference>
<dbReference type="InterPro" id="IPR050892">
    <property type="entry name" value="ADP-ribose_metab_enzymes"/>
</dbReference>
<feature type="compositionally biased region" description="Basic residues" evidence="2">
    <location>
        <begin position="1"/>
        <end position="11"/>
    </location>
</feature>
<evidence type="ECO:0000313" key="5">
    <source>
        <dbReference type="Proteomes" id="UP000002139"/>
    </source>
</evidence>
<proteinExistence type="predicted"/>
<evidence type="ECO:0000256" key="2">
    <source>
        <dbReference type="SAM" id="MobiDB-lite"/>
    </source>
</evidence>
<organism evidence="4 5">
    <name type="scientific">Sorangium cellulosum (strain So ce56)</name>
    <name type="common">Polyangium cellulosum (strain So ce56)</name>
    <dbReference type="NCBI Taxonomy" id="448385"/>
    <lineage>
        <taxon>Bacteria</taxon>
        <taxon>Pseudomonadati</taxon>
        <taxon>Myxococcota</taxon>
        <taxon>Polyangia</taxon>
        <taxon>Polyangiales</taxon>
        <taxon>Polyangiaceae</taxon>
        <taxon>Sorangium</taxon>
    </lineage>
</organism>
<dbReference type="SUPFAM" id="SSF52949">
    <property type="entry name" value="Macro domain-like"/>
    <property type="match status" value="1"/>
</dbReference>
<dbReference type="PROSITE" id="PS51154">
    <property type="entry name" value="MACRO"/>
    <property type="match status" value="1"/>
</dbReference>
<dbReference type="Pfam" id="PF01661">
    <property type="entry name" value="Macro"/>
    <property type="match status" value="1"/>
</dbReference>
<dbReference type="Proteomes" id="UP000002139">
    <property type="component" value="Chromosome"/>
</dbReference>
<dbReference type="AlphaFoldDB" id="A9GTN3"/>
<gene>
    <name evidence="4" type="ordered locus">sce6799</name>
</gene>
<evidence type="ECO:0000259" key="3">
    <source>
        <dbReference type="PROSITE" id="PS51154"/>
    </source>
</evidence>
<dbReference type="BioCyc" id="SCEL448385:SCE_RS34880-MONOMER"/>
<evidence type="ECO:0000256" key="1">
    <source>
        <dbReference type="ARBA" id="ARBA00035885"/>
    </source>
</evidence>
<keyword evidence="5" id="KW-1185">Reference proteome</keyword>
<dbReference type="STRING" id="448385.sce6799"/>
<feature type="domain" description="Macro" evidence="3">
    <location>
        <begin position="29"/>
        <end position="192"/>
    </location>
</feature>
<feature type="region of interest" description="Disordered" evidence="2">
    <location>
        <begin position="1"/>
        <end position="33"/>
    </location>
</feature>
<dbReference type="PANTHER" id="PTHR12521">
    <property type="entry name" value="PROTEIN C6ORF130"/>
    <property type="match status" value="1"/>
</dbReference>
<feature type="compositionally biased region" description="Low complexity" evidence="2">
    <location>
        <begin position="12"/>
        <end position="23"/>
    </location>
</feature>
<dbReference type="InterPro" id="IPR002589">
    <property type="entry name" value="Macro_dom"/>
</dbReference>
<dbReference type="eggNOG" id="COG2110">
    <property type="taxonomic scope" value="Bacteria"/>
</dbReference>
<sequence>MLRPGVRRRPGSRSIATATASSRMEASYEADRGGARVPRVPTIFTKGDLLNTPDLHAYAHGVSCVGTMDTGISVTFKKRWPGLLPAFEQRSAERKLQLGEAFVWSEGGDTVYSLAIQENATKRPTLAALERSLAAMVTHAEGAGIARIGVPRVGAGKTGLEWLRVKSILVKVATDKPVTLVVYEQFVRAPGA</sequence>
<accession>A9GTN3</accession>
<dbReference type="InterPro" id="IPR043472">
    <property type="entry name" value="Macro_dom-like"/>
</dbReference>
<dbReference type="KEGG" id="scl:sce6799"/>
<comment type="catalytic activity">
    <reaction evidence="1">
        <text>an N-(ADP-alpha-D-ribosyl)-thymidine in DNA + H2O = a thymidine in DNA + ADP-D-ribose</text>
        <dbReference type="Rhea" id="RHEA:71655"/>
        <dbReference type="Rhea" id="RHEA-COMP:13556"/>
        <dbReference type="Rhea" id="RHEA-COMP:18051"/>
        <dbReference type="ChEBI" id="CHEBI:15377"/>
        <dbReference type="ChEBI" id="CHEBI:57967"/>
        <dbReference type="ChEBI" id="CHEBI:137386"/>
        <dbReference type="ChEBI" id="CHEBI:191199"/>
    </reaction>
    <physiologicalReaction direction="left-to-right" evidence="1">
        <dbReference type="Rhea" id="RHEA:71656"/>
    </physiologicalReaction>
</comment>
<dbReference type="HOGENOM" id="CLU_054419_3_0_7"/>
<dbReference type="EMBL" id="AM746676">
    <property type="protein sequence ID" value="CAN96968.1"/>
    <property type="molecule type" value="Genomic_DNA"/>
</dbReference>